<reference evidence="9" key="1">
    <citation type="submission" date="2006-01" db="EMBL/GenBank/DDBJ databases">
        <title>Complete sequence of Anaeromyxobacter dehalogenans 2CP-C.</title>
        <authorList>
            <consortium name="US DOE Joint Genome Institute"/>
            <person name="Copeland A."/>
            <person name="Lucas S."/>
            <person name="Lapidus A."/>
            <person name="Barry K."/>
            <person name="Detter J.C."/>
            <person name="Glavina T."/>
            <person name="Hammon N."/>
            <person name="Israni S."/>
            <person name="Pitluck S."/>
            <person name="Brettin T."/>
            <person name="Bruce D."/>
            <person name="Han C."/>
            <person name="Tapia R."/>
            <person name="Gilna P."/>
            <person name="Kiss H."/>
            <person name="Schmutz J."/>
            <person name="Larimer F."/>
            <person name="Land M."/>
            <person name="Kyrpides N."/>
            <person name="Anderson I."/>
            <person name="Sanford R.A."/>
            <person name="Ritalahti K.M."/>
            <person name="Thomas H.S."/>
            <person name="Kirby J.R."/>
            <person name="Zhulin I.B."/>
            <person name="Loeffler F.E."/>
            <person name="Richardson P."/>
        </authorList>
    </citation>
    <scope>NUCLEOTIDE SEQUENCE</scope>
    <source>
        <strain evidence="9">2CP-C</strain>
    </source>
</reference>
<dbReference type="InterPro" id="IPR005017">
    <property type="entry name" value="OMPP1/FadL/TodX"/>
</dbReference>
<evidence type="ECO:0008006" key="11">
    <source>
        <dbReference type="Google" id="ProtNLM"/>
    </source>
</evidence>
<evidence type="ECO:0000256" key="8">
    <source>
        <dbReference type="SAM" id="MobiDB-lite"/>
    </source>
</evidence>
<proteinExistence type="inferred from homology"/>
<dbReference type="STRING" id="290397.Adeh_3896"/>
<organism evidence="9 10">
    <name type="scientific">Anaeromyxobacter dehalogenans (strain 2CP-C)</name>
    <dbReference type="NCBI Taxonomy" id="290397"/>
    <lineage>
        <taxon>Bacteria</taxon>
        <taxon>Pseudomonadati</taxon>
        <taxon>Myxococcota</taxon>
        <taxon>Myxococcia</taxon>
        <taxon>Myxococcales</taxon>
        <taxon>Cystobacterineae</taxon>
        <taxon>Anaeromyxobacteraceae</taxon>
        <taxon>Anaeromyxobacter</taxon>
    </lineage>
</organism>
<evidence type="ECO:0000313" key="9">
    <source>
        <dbReference type="EMBL" id="ABC83660.1"/>
    </source>
</evidence>
<comment type="similarity">
    <text evidence="2">Belongs to the OmpP1/FadL family.</text>
</comment>
<name>Q2IGF5_ANADE</name>
<accession>Q2IGF5</accession>
<dbReference type="AlphaFoldDB" id="Q2IGF5"/>
<dbReference type="GO" id="GO:0009279">
    <property type="term" value="C:cell outer membrane"/>
    <property type="evidence" value="ECO:0007669"/>
    <property type="project" value="UniProtKB-SubCell"/>
</dbReference>
<dbReference type="Pfam" id="PF03349">
    <property type="entry name" value="Toluene_X"/>
    <property type="match status" value="1"/>
</dbReference>
<dbReference type="EMBL" id="CP000251">
    <property type="protein sequence ID" value="ABC83660.1"/>
    <property type="molecule type" value="Genomic_DNA"/>
</dbReference>
<dbReference type="SUPFAM" id="SSF56935">
    <property type="entry name" value="Porins"/>
    <property type="match status" value="1"/>
</dbReference>
<keyword evidence="7" id="KW-0998">Cell outer membrane</keyword>
<comment type="subcellular location">
    <subcellularLocation>
        <location evidence="1">Cell outer membrane</location>
        <topology evidence="1">Multi-pass membrane protein</topology>
    </subcellularLocation>
</comment>
<evidence type="ECO:0000256" key="6">
    <source>
        <dbReference type="ARBA" id="ARBA00023136"/>
    </source>
</evidence>
<dbReference type="Proteomes" id="UP000001935">
    <property type="component" value="Chromosome"/>
</dbReference>
<evidence type="ECO:0000256" key="1">
    <source>
        <dbReference type="ARBA" id="ARBA00004571"/>
    </source>
</evidence>
<feature type="region of interest" description="Disordered" evidence="8">
    <location>
        <begin position="1"/>
        <end position="31"/>
    </location>
</feature>
<evidence type="ECO:0000256" key="5">
    <source>
        <dbReference type="ARBA" id="ARBA00022729"/>
    </source>
</evidence>
<dbReference type="GO" id="GO:0015483">
    <property type="term" value="F:long-chain fatty acid transporting porin activity"/>
    <property type="evidence" value="ECO:0007669"/>
    <property type="project" value="TreeGrafter"/>
</dbReference>
<keyword evidence="6" id="KW-0472">Membrane</keyword>
<sequence length="442" mass="46250">MTRSADPPIPPGGSARSPQGRAPGFDNQGESTMTGNRWIVAAALALWASQAGAVNGMRMIGFGPVQSAMGGASVGLPLDAATVITNPAGLSLLDGRVDFGITVLDADVRYRAVGAASGQEQTSSRRPTLIPGFGLVVPLGDRLTFGLGGYGVAGLGVDYPQDLLGGRLYTSYSQLRLAPGVSYEVMPGLSLGVTANIMYATLEYSAGGGLGLQPRDGAISYGGGFTVGAAWRPVEWLTAGLAYESRGWFQDFEYEVPAHTIVVDPATGTTANVGPGVEKLELDQPDLLTFGVGVRPVAGLAVAADVQWIRWSQTNGRNQPRLQTDPALTGGMQLDLDWSDQWVLKVGAEYAAASWLKLRAGYDYGKSPLNADRALENLAFPAVLEHHVTAGVGLELGRTSVSVGGTYAPEGKQTGSNLAQGIAAYETTFTAWTLDVGFAHRF</sequence>
<dbReference type="PANTHER" id="PTHR35093:SF8">
    <property type="entry name" value="OUTER MEMBRANE PROTEIN NMB0088-RELATED"/>
    <property type="match status" value="1"/>
</dbReference>
<gene>
    <name evidence="9" type="ordered locus">Adeh_3896</name>
</gene>
<evidence type="ECO:0000256" key="4">
    <source>
        <dbReference type="ARBA" id="ARBA00022692"/>
    </source>
</evidence>
<protein>
    <recommendedName>
        <fullName evidence="11">Membrane protein involved in aromatic hydrocarbon degradation</fullName>
    </recommendedName>
</protein>
<dbReference type="HOGENOM" id="CLU_035981_1_2_7"/>
<evidence type="ECO:0000256" key="2">
    <source>
        <dbReference type="ARBA" id="ARBA00008163"/>
    </source>
</evidence>
<evidence type="ECO:0000313" key="10">
    <source>
        <dbReference type="Proteomes" id="UP000001935"/>
    </source>
</evidence>
<keyword evidence="4" id="KW-0812">Transmembrane</keyword>
<dbReference type="KEGG" id="ade:Adeh_3896"/>
<evidence type="ECO:0000256" key="7">
    <source>
        <dbReference type="ARBA" id="ARBA00023237"/>
    </source>
</evidence>
<evidence type="ECO:0000256" key="3">
    <source>
        <dbReference type="ARBA" id="ARBA00022452"/>
    </source>
</evidence>
<keyword evidence="5" id="KW-0732">Signal</keyword>
<keyword evidence="3" id="KW-1134">Transmembrane beta strand</keyword>
<dbReference type="Gene3D" id="2.40.160.60">
    <property type="entry name" value="Outer membrane protein transport protein (OMPP1/FadL/TodX)"/>
    <property type="match status" value="1"/>
</dbReference>
<dbReference type="PANTHER" id="PTHR35093">
    <property type="entry name" value="OUTER MEMBRANE PROTEIN NMB0088-RELATED"/>
    <property type="match status" value="1"/>
</dbReference>
<dbReference type="eggNOG" id="COG2067">
    <property type="taxonomic scope" value="Bacteria"/>
</dbReference>